<evidence type="ECO:0000313" key="2">
    <source>
        <dbReference type="Proteomes" id="UP001155586"/>
    </source>
</evidence>
<dbReference type="Gene3D" id="2.70.98.10">
    <property type="match status" value="1"/>
</dbReference>
<dbReference type="GO" id="GO:0005975">
    <property type="term" value="P:carbohydrate metabolic process"/>
    <property type="evidence" value="ECO:0007669"/>
    <property type="project" value="InterPro"/>
</dbReference>
<organism evidence="1 2">
    <name type="scientific">Vibrio paucivorans</name>
    <dbReference type="NCBI Taxonomy" id="2829489"/>
    <lineage>
        <taxon>Bacteria</taxon>
        <taxon>Pseudomonadati</taxon>
        <taxon>Pseudomonadota</taxon>
        <taxon>Gammaproteobacteria</taxon>
        <taxon>Vibrionales</taxon>
        <taxon>Vibrionaceae</taxon>
        <taxon>Vibrio</taxon>
    </lineage>
</organism>
<reference evidence="1" key="1">
    <citation type="submission" date="2022-02" db="EMBL/GenBank/DDBJ databases">
        <title>Vibrio sp. nov., a new bacterium isolated from Bohai sea, China.</title>
        <authorList>
            <person name="Yuan Y."/>
        </authorList>
    </citation>
    <scope>NUCLEOTIDE SEQUENCE</scope>
    <source>
        <strain evidence="1">DBSS07</strain>
    </source>
</reference>
<dbReference type="RefSeq" id="WP_265688178.1">
    <property type="nucleotide sequence ID" value="NZ_JAKRRX010000077.1"/>
</dbReference>
<dbReference type="InterPro" id="IPR014718">
    <property type="entry name" value="GH-type_carb-bd"/>
</dbReference>
<dbReference type="GO" id="GO:0030246">
    <property type="term" value="F:carbohydrate binding"/>
    <property type="evidence" value="ECO:0007669"/>
    <property type="project" value="InterPro"/>
</dbReference>
<name>A0A9X3CHH0_9VIBR</name>
<gene>
    <name evidence="1" type="ORF">MD483_13570</name>
</gene>
<dbReference type="InterPro" id="IPR008183">
    <property type="entry name" value="Aldose_1/G6P_1-epimerase"/>
</dbReference>
<dbReference type="SUPFAM" id="SSF74650">
    <property type="entry name" value="Galactose mutarotase-like"/>
    <property type="match status" value="1"/>
</dbReference>
<sequence length="322" mass="36420">MFKIKKDNFNNLSAVTILNPNLGIEVQIIEEFGALVNKYIVNHSPFSFISGYQNCDDLMHQHPFFSRSAKLFPFPNRLNLGHYQYNQQSYQLPANFPWSDHAVHGLVYNQPFKLIDSQASEQHAEITLRFSTQDLDQSSLHSGYPFGFQLDIQYRVEASGQLSCSTQITNLGDDTMPMGDAWHPYFTLGCPLDNCTLHMPACLELEHQHDLPTGQKTAYDAFSSPSSLEGQCFNHCFEFGSNQSVELTLQRQDGLAQLTFQQGSGYRFVQLYTPDSEPSIAIEPMTCPADAFNNRIGLIELLPNQTISLAWQCHARYSNPSE</sequence>
<dbReference type="InterPro" id="IPR011013">
    <property type="entry name" value="Gal_mutarotase_sf_dom"/>
</dbReference>
<comment type="caution">
    <text evidence="1">The sequence shown here is derived from an EMBL/GenBank/DDBJ whole genome shotgun (WGS) entry which is preliminary data.</text>
</comment>
<keyword evidence="2" id="KW-1185">Reference proteome</keyword>
<protein>
    <submittedName>
        <fullName evidence="1">Aldose 1-epimerase</fullName>
    </submittedName>
</protein>
<dbReference type="Pfam" id="PF01263">
    <property type="entry name" value="Aldose_epim"/>
    <property type="match status" value="1"/>
</dbReference>
<dbReference type="AlphaFoldDB" id="A0A9X3CHH0"/>
<evidence type="ECO:0000313" key="1">
    <source>
        <dbReference type="EMBL" id="MCW8334850.1"/>
    </source>
</evidence>
<dbReference type="EMBL" id="JAKRRX010000077">
    <property type="protein sequence ID" value="MCW8334850.1"/>
    <property type="molecule type" value="Genomic_DNA"/>
</dbReference>
<dbReference type="GO" id="GO:0016853">
    <property type="term" value="F:isomerase activity"/>
    <property type="evidence" value="ECO:0007669"/>
    <property type="project" value="InterPro"/>
</dbReference>
<accession>A0A9X3CHH0</accession>
<proteinExistence type="predicted"/>
<dbReference type="Proteomes" id="UP001155586">
    <property type="component" value="Unassembled WGS sequence"/>
</dbReference>